<dbReference type="GO" id="GO:0016787">
    <property type="term" value="F:hydrolase activity"/>
    <property type="evidence" value="ECO:0007669"/>
    <property type="project" value="UniProtKB-KW"/>
</dbReference>
<dbReference type="EMBL" id="CAJNDS010000315">
    <property type="protein sequence ID" value="CAE7191583.1"/>
    <property type="molecule type" value="Genomic_DNA"/>
</dbReference>
<dbReference type="Proteomes" id="UP000604046">
    <property type="component" value="Unassembled WGS sequence"/>
</dbReference>
<dbReference type="AlphaFoldDB" id="A0A812IYK5"/>
<comment type="caution">
    <text evidence="4">The sequence shown here is derived from an EMBL/GenBank/DDBJ whole genome shotgun (WGS) entry which is preliminary data.</text>
</comment>
<dbReference type="InterPro" id="IPR004843">
    <property type="entry name" value="Calcineurin-like_PHP"/>
</dbReference>
<evidence type="ECO:0000313" key="5">
    <source>
        <dbReference type="Proteomes" id="UP000604046"/>
    </source>
</evidence>
<organism evidence="4 5">
    <name type="scientific">Symbiodinium natans</name>
    <dbReference type="NCBI Taxonomy" id="878477"/>
    <lineage>
        <taxon>Eukaryota</taxon>
        <taxon>Sar</taxon>
        <taxon>Alveolata</taxon>
        <taxon>Dinophyceae</taxon>
        <taxon>Suessiales</taxon>
        <taxon>Symbiodiniaceae</taxon>
        <taxon>Symbiodinium</taxon>
    </lineage>
</organism>
<evidence type="ECO:0000313" key="4">
    <source>
        <dbReference type="EMBL" id="CAE7191583.1"/>
    </source>
</evidence>
<gene>
    <name evidence="4" type="primary">sgmD</name>
    <name evidence="4" type="ORF">SNAT2548_LOCUS5056</name>
</gene>
<reference evidence="4" key="1">
    <citation type="submission" date="2021-02" db="EMBL/GenBank/DDBJ databases">
        <authorList>
            <person name="Dougan E. K."/>
            <person name="Rhodes N."/>
            <person name="Thang M."/>
            <person name="Chan C."/>
        </authorList>
    </citation>
    <scope>NUCLEOTIDE SEQUENCE</scope>
</reference>
<name>A0A812IYK5_9DINO</name>
<keyword evidence="2" id="KW-0325">Glycoprotein</keyword>
<accession>A0A812IYK5</accession>
<dbReference type="SUPFAM" id="SSF56300">
    <property type="entry name" value="Metallo-dependent phosphatases"/>
    <property type="match status" value="1"/>
</dbReference>
<sequence>MIRNAMSGNLISRCLLKPPRAQDLCNMYTFAQLLRTACLASLASSGTGSGAGGAESKSCSVEDADAYLQLLQLDLALRSRSSDVESFLWLTDAHVDPYYLSPDRQCFKMPLSRLTHFPFGMIGCDPPPHLLYSVLEGAAAWLKSGGNSSFVLFTGDFVRHHLLRMQNSGANASDIVKNVSVLTRNYFADIPAVFGALGNSDSHCDYCQEITTDRPVNPWFWTLGNAINQAGCMTNKTLEAYKYGGYFELAVGGLTILSISTVIYSVFHVPAGPLEDDPFSQFAWLKERLGEAVQQQRRVWIVGHIPPGIETFGFTELWRPVYVAKYLEIVQDPVLGPAIAAQLFGHLHKDEFRVLPNPPPGAGPIILSASISPVYYNNPSFKIVQYNRTSGKLVNFKMVYSEITADGKPLQWGFGYDLLQTYPEFQGSGLSMDAVMNLTDEFSTGLESWKQYARWYAASYPNELQHYTALKTDSEANATWKSKQRRQYTCAMVIRTAAEYQDCLGVPALAGSMTSMSMASMASRDEIERLLLGKLLSWASVSTLSTANVVLKLAAREDWGKLLALFGDLVEWSLRAGKPLESVFSDFA</sequence>
<evidence type="ECO:0000259" key="3">
    <source>
        <dbReference type="Pfam" id="PF00149"/>
    </source>
</evidence>
<dbReference type="Pfam" id="PF00149">
    <property type="entry name" value="Metallophos"/>
    <property type="match status" value="1"/>
</dbReference>
<evidence type="ECO:0000256" key="2">
    <source>
        <dbReference type="ARBA" id="ARBA00023180"/>
    </source>
</evidence>
<protein>
    <submittedName>
        <fullName evidence="4">SgmD protein</fullName>
    </submittedName>
</protein>
<proteinExistence type="predicted"/>
<dbReference type="OrthoDB" id="440506at2759"/>
<dbReference type="InterPro" id="IPR029052">
    <property type="entry name" value="Metallo-depent_PP-like"/>
</dbReference>
<evidence type="ECO:0000256" key="1">
    <source>
        <dbReference type="ARBA" id="ARBA00022801"/>
    </source>
</evidence>
<keyword evidence="1" id="KW-0378">Hydrolase</keyword>
<feature type="domain" description="Calcineurin-like phosphoesterase" evidence="3">
    <location>
        <begin position="141"/>
        <end position="349"/>
    </location>
</feature>
<dbReference type="PANTHER" id="PTHR10340:SF57">
    <property type="entry name" value="METALLOPHOS DOMAIN-CONTAINING PROTEIN"/>
    <property type="match status" value="1"/>
</dbReference>
<keyword evidence="5" id="KW-1185">Reference proteome</keyword>
<dbReference type="PANTHER" id="PTHR10340">
    <property type="entry name" value="SPHINGOMYELIN PHOSPHODIESTERASE"/>
    <property type="match status" value="1"/>
</dbReference>